<name>A0ABP9GHJ2_9ACTN</name>
<dbReference type="Proteomes" id="UP001499993">
    <property type="component" value="Unassembled WGS sequence"/>
</dbReference>
<protein>
    <submittedName>
        <fullName evidence="3">Cytochrome P450</fullName>
    </submittedName>
</protein>
<dbReference type="PANTHER" id="PTHR46696:SF1">
    <property type="entry name" value="CYTOCHROME P450 YJIB-RELATED"/>
    <property type="match status" value="1"/>
</dbReference>
<dbReference type="InterPro" id="IPR036396">
    <property type="entry name" value="Cyt_P450_sf"/>
</dbReference>
<dbReference type="PRINTS" id="PR00359">
    <property type="entry name" value="BP450"/>
</dbReference>
<gene>
    <name evidence="3" type="ORF">GCM10023224_26580</name>
</gene>
<feature type="region of interest" description="Disordered" evidence="2">
    <location>
        <begin position="396"/>
        <end position="427"/>
    </location>
</feature>
<evidence type="ECO:0000256" key="1">
    <source>
        <dbReference type="ARBA" id="ARBA00010617"/>
    </source>
</evidence>
<evidence type="ECO:0000313" key="3">
    <source>
        <dbReference type="EMBL" id="GAA4942760.1"/>
    </source>
</evidence>
<organism evidence="3 4">
    <name type="scientific">Streptomonospora halophila</name>
    <dbReference type="NCBI Taxonomy" id="427369"/>
    <lineage>
        <taxon>Bacteria</taxon>
        <taxon>Bacillati</taxon>
        <taxon>Actinomycetota</taxon>
        <taxon>Actinomycetes</taxon>
        <taxon>Streptosporangiales</taxon>
        <taxon>Nocardiopsidaceae</taxon>
        <taxon>Streptomonospora</taxon>
    </lineage>
</organism>
<dbReference type="SUPFAM" id="SSF48264">
    <property type="entry name" value="Cytochrome P450"/>
    <property type="match status" value="1"/>
</dbReference>
<dbReference type="PROSITE" id="PS00086">
    <property type="entry name" value="CYTOCHROME_P450"/>
    <property type="match status" value="1"/>
</dbReference>
<evidence type="ECO:0000313" key="4">
    <source>
        <dbReference type="Proteomes" id="UP001499993"/>
    </source>
</evidence>
<dbReference type="InterPro" id="IPR017972">
    <property type="entry name" value="Cyt_P450_CS"/>
</dbReference>
<keyword evidence="4" id="KW-1185">Reference proteome</keyword>
<dbReference type="InterPro" id="IPR002397">
    <property type="entry name" value="Cyt_P450_B"/>
</dbReference>
<sequence length="443" mass="48347">MTDGCPYAEPYKPEFHRDPDRVYRRVRDAYGPVVPAMLEPGVRGWLVLDYATIIAWCRDTATFSRDARRWSDWRSGLIPEDAGVLGMMEHRPNVLFADGAEHKRLRRAVTDSLGGIDSAETTAYTARVAESLVDGFCQLGEADLIDEYARVLPLTVMNRIFGFDEDSGRRFITALAAMMDAADSERAGAELERVVSGVIARKRKEPGDDVTTRLLDHRAGLSDEEVLQHLVLIVGAGNEPTANLIGNAMRMILTDSAFCDEIVSGRMDVEDAIEHVLWQDPPLIGYPVLYPVSDVSLPNGGTLPEGSPVLLGYAAANRAMAGANAQEEAGATANRAHLSFGVGPHRCPAQDLATMIATTGVRTLLRRLPGVRLAVPAAELEWRSSPFSRSLTRLPVSFTPQSPTQEEVPWKTSPASPEVGSGGSAAPERLRLSDFLAMLRRDR</sequence>
<proteinExistence type="inferred from homology"/>
<comment type="caution">
    <text evidence="3">The sequence shown here is derived from an EMBL/GenBank/DDBJ whole genome shotgun (WGS) entry which is preliminary data.</text>
</comment>
<dbReference type="Gene3D" id="1.10.630.10">
    <property type="entry name" value="Cytochrome P450"/>
    <property type="match status" value="1"/>
</dbReference>
<dbReference type="EMBL" id="BAABIK010000013">
    <property type="protein sequence ID" value="GAA4942760.1"/>
    <property type="molecule type" value="Genomic_DNA"/>
</dbReference>
<dbReference type="RefSeq" id="WP_344141077.1">
    <property type="nucleotide sequence ID" value="NZ_BAABIK010000013.1"/>
</dbReference>
<accession>A0ABP9GHJ2</accession>
<reference evidence="4" key="1">
    <citation type="journal article" date="2019" name="Int. J. Syst. Evol. Microbiol.">
        <title>The Global Catalogue of Microorganisms (GCM) 10K type strain sequencing project: providing services to taxonomists for standard genome sequencing and annotation.</title>
        <authorList>
            <consortium name="The Broad Institute Genomics Platform"/>
            <consortium name="The Broad Institute Genome Sequencing Center for Infectious Disease"/>
            <person name="Wu L."/>
            <person name="Ma J."/>
        </authorList>
    </citation>
    <scope>NUCLEOTIDE SEQUENCE [LARGE SCALE GENOMIC DNA]</scope>
    <source>
        <strain evidence="4">JCM 18123</strain>
    </source>
</reference>
<evidence type="ECO:0000256" key="2">
    <source>
        <dbReference type="SAM" id="MobiDB-lite"/>
    </source>
</evidence>
<comment type="similarity">
    <text evidence="1">Belongs to the cytochrome P450 family.</text>
</comment>
<dbReference type="PANTHER" id="PTHR46696">
    <property type="entry name" value="P450, PUTATIVE (EUROFUNG)-RELATED"/>
    <property type="match status" value="1"/>
</dbReference>